<reference evidence="1" key="2">
    <citation type="submission" date="2015-02" db="UniProtKB">
        <authorList>
            <consortium name="EnsemblMetazoa"/>
        </authorList>
    </citation>
    <scope>IDENTIFICATION</scope>
</reference>
<reference evidence="2" key="1">
    <citation type="submission" date="2011-05" db="EMBL/GenBank/DDBJ databases">
        <authorList>
            <person name="Richards S.R."/>
            <person name="Qu J."/>
            <person name="Jiang H."/>
            <person name="Jhangiani S.N."/>
            <person name="Agravi P."/>
            <person name="Goodspeed R."/>
            <person name="Gross S."/>
            <person name="Mandapat C."/>
            <person name="Jackson L."/>
            <person name="Mathew T."/>
            <person name="Pu L."/>
            <person name="Thornton R."/>
            <person name="Saada N."/>
            <person name="Wilczek-Boney K.B."/>
            <person name="Lee S."/>
            <person name="Kovar C."/>
            <person name="Wu Y."/>
            <person name="Scherer S.E."/>
            <person name="Worley K.C."/>
            <person name="Muzny D.M."/>
            <person name="Gibbs R."/>
        </authorList>
    </citation>
    <scope>NUCLEOTIDE SEQUENCE</scope>
    <source>
        <strain evidence="2">Brora</strain>
    </source>
</reference>
<dbReference type="HOGENOM" id="CLU_1878009_0_0_1"/>
<evidence type="ECO:0000313" key="1">
    <source>
        <dbReference type="EnsemblMetazoa" id="SMAR011977-PA"/>
    </source>
</evidence>
<protein>
    <submittedName>
        <fullName evidence="1">Uncharacterized protein</fullName>
    </submittedName>
</protein>
<proteinExistence type="predicted"/>
<organism evidence="1 2">
    <name type="scientific">Strigamia maritima</name>
    <name type="common">European centipede</name>
    <name type="synonym">Geophilus maritimus</name>
    <dbReference type="NCBI Taxonomy" id="126957"/>
    <lineage>
        <taxon>Eukaryota</taxon>
        <taxon>Metazoa</taxon>
        <taxon>Ecdysozoa</taxon>
        <taxon>Arthropoda</taxon>
        <taxon>Myriapoda</taxon>
        <taxon>Chilopoda</taxon>
        <taxon>Pleurostigmophora</taxon>
        <taxon>Geophilomorpha</taxon>
        <taxon>Linotaeniidae</taxon>
        <taxon>Strigamia</taxon>
    </lineage>
</organism>
<evidence type="ECO:0000313" key="2">
    <source>
        <dbReference type="Proteomes" id="UP000014500"/>
    </source>
</evidence>
<dbReference type="Proteomes" id="UP000014500">
    <property type="component" value="Unassembled WGS sequence"/>
</dbReference>
<sequence>MNRVLRPNSTLAKLRSKLWSGGMEKSVGNSFNPAPEQFTRKRCFALFSKHFHLFGQLTTSHTRPSTFKSSTLTSLPVMESWHGTARIPLCSSITKPEFEDLPIDVAAKLLLLHFAQFCSALNLLRTSTRTMTSLFV</sequence>
<accession>T1JDU2</accession>
<name>T1JDU2_STRMM</name>
<dbReference type="EMBL" id="JH432114">
    <property type="status" value="NOT_ANNOTATED_CDS"/>
    <property type="molecule type" value="Genomic_DNA"/>
</dbReference>
<dbReference type="AlphaFoldDB" id="T1JDU2"/>
<dbReference type="EnsemblMetazoa" id="SMAR011977-RA">
    <property type="protein sequence ID" value="SMAR011977-PA"/>
    <property type="gene ID" value="SMAR011977"/>
</dbReference>
<keyword evidence="2" id="KW-1185">Reference proteome</keyword>